<accession>A0AAW0FJ28</accession>
<proteinExistence type="predicted"/>
<feature type="region of interest" description="Disordered" evidence="1">
    <location>
        <begin position="68"/>
        <end position="103"/>
    </location>
</feature>
<sequence length="103" mass="11252">MKFHDMKEPIKNIAEAQGPESESEVNEDDEDEDDEDGHGEFEMGVSGSEFIIDEDVDLNALELRDILSDNPSTTDSSLSNDNTSHPAEAAAASDTSDIPDFDF</sequence>
<gene>
    <name evidence="2" type="ORF">QCA50_018104</name>
</gene>
<feature type="compositionally biased region" description="Low complexity" evidence="1">
    <location>
        <begin position="68"/>
        <end position="84"/>
    </location>
</feature>
<reference evidence="2 3" key="1">
    <citation type="submission" date="2022-09" db="EMBL/GenBank/DDBJ databases">
        <authorList>
            <person name="Palmer J.M."/>
        </authorList>
    </citation>
    <scope>NUCLEOTIDE SEQUENCE [LARGE SCALE GENOMIC DNA]</scope>
    <source>
        <strain evidence="2 3">DSM 7382</strain>
    </source>
</reference>
<evidence type="ECO:0000313" key="3">
    <source>
        <dbReference type="Proteomes" id="UP001385951"/>
    </source>
</evidence>
<dbReference type="Proteomes" id="UP001385951">
    <property type="component" value="Unassembled WGS sequence"/>
</dbReference>
<feature type="compositionally biased region" description="Basic and acidic residues" evidence="1">
    <location>
        <begin position="1"/>
        <end position="10"/>
    </location>
</feature>
<feature type="region of interest" description="Disordered" evidence="1">
    <location>
        <begin position="1"/>
        <end position="49"/>
    </location>
</feature>
<evidence type="ECO:0000313" key="2">
    <source>
        <dbReference type="EMBL" id="KAK7678964.1"/>
    </source>
</evidence>
<name>A0AAW0FJ28_9APHY</name>
<comment type="caution">
    <text evidence="2">The sequence shown here is derived from an EMBL/GenBank/DDBJ whole genome shotgun (WGS) entry which is preliminary data.</text>
</comment>
<organism evidence="2 3">
    <name type="scientific">Cerrena zonata</name>
    <dbReference type="NCBI Taxonomy" id="2478898"/>
    <lineage>
        <taxon>Eukaryota</taxon>
        <taxon>Fungi</taxon>
        <taxon>Dikarya</taxon>
        <taxon>Basidiomycota</taxon>
        <taxon>Agaricomycotina</taxon>
        <taxon>Agaricomycetes</taxon>
        <taxon>Polyporales</taxon>
        <taxon>Cerrenaceae</taxon>
        <taxon>Cerrena</taxon>
    </lineage>
</organism>
<keyword evidence="3" id="KW-1185">Reference proteome</keyword>
<dbReference type="AlphaFoldDB" id="A0AAW0FJ28"/>
<evidence type="ECO:0000256" key="1">
    <source>
        <dbReference type="SAM" id="MobiDB-lite"/>
    </source>
</evidence>
<dbReference type="EMBL" id="JASBNA010000065">
    <property type="protein sequence ID" value="KAK7678964.1"/>
    <property type="molecule type" value="Genomic_DNA"/>
</dbReference>
<feature type="compositionally biased region" description="Acidic residues" evidence="1">
    <location>
        <begin position="21"/>
        <end position="37"/>
    </location>
</feature>
<protein>
    <submittedName>
        <fullName evidence="2">Uncharacterized protein</fullName>
    </submittedName>
</protein>